<dbReference type="Gene3D" id="3.40.50.1700">
    <property type="entry name" value="Glycoside hydrolase family 3 C-terminal domain"/>
    <property type="match status" value="1"/>
</dbReference>
<dbReference type="PANTHER" id="PTHR30480">
    <property type="entry name" value="BETA-HEXOSAMINIDASE-RELATED"/>
    <property type="match status" value="1"/>
</dbReference>
<dbReference type="InterPro" id="IPR036881">
    <property type="entry name" value="Glyco_hydro_3_C_sf"/>
</dbReference>
<proteinExistence type="inferred from homology"/>
<evidence type="ECO:0000256" key="4">
    <source>
        <dbReference type="ARBA" id="ARBA00023295"/>
    </source>
</evidence>
<evidence type="ECO:0000256" key="1">
    <source>
        <dbReference type="ARBA" id="ARBA00005336"/>
    </source>
</evidence>
<feature type="domain" description="N-acetyltransferase" evidence="5">
    <location>
        <begin position="633"/>
        <end position="704"/>
    </location>
</feature>
<dbReference type="InterPro" id="IPR000182">
    <property type="entry name" value="GNAT_dom"/>
</dbReference>
<accession>A0AA39QW21</accession>
<dbReference type="Pfam" id="PF00933">
    <property type="entry name" value="Glyco_hydro_3"/>
    <property type="match status" value="1"/>
</dbReference>
<dbReference type="InterPro" id="IPR050226">
    <property type="entry name" value="NagZ_Beta-hexosaminidase"/>
</dbReference>
<dbReference type="Proteomes" id="UP001166286">
    <property type="component" value="Unassembled WGS sequence"/>
</dbReference>
<keyword evidence="2" id="KW-0378">Hydrolase</keyword>
<dbReference type="InterPro" id="IPR036962">
    <property type="entry name" value="Glyco_hydro_3_N_sf"/>
</dbReference>
<evidence type="ECO:0000256" key="2">
    <source>
        <dbReference type="ARBA" id="ARBA00022801"/>
    </source>
</evidence>
<dbReference type="InterPro" id="IPR001764">
    <property type="entry name" value="Glyco_hydro_3_N"/>
</dbReference>
<dbReference type="AlphaFoldDB" id="A0AA39QW21"/>
<dbReference type="GO" id="GO:0009254">
    <property type="term" value="P:peptidoglycan turnover"/>
    <property type="evidence" value="ECO:0007669"/>
    <property type="project" value="TreeGrafter"/>
</dbReference>
<reference evidence="7" key="1">
    <citation type="submission" date="2023-03" db="EMBL/GenBank/DDBJ databases">
        <title>Complete genome of Cladonia borealis.</title>
        <authorList>
            <person name="Park H."/>
        </authorList>
    </citation>
    <scope>NUCLEOTIDE SEQUENCE</scope>
    <source>
        <strain evidence="7">ANT050790</strain>
    </source>
</reference>
<dbReference type="SUPFAM" id="SSF55729">
    <property type="entry name" value="Acyl-CoA N-acyltransferases (Nat)"/>
    <property type="match status" value="1"/>
</dbReference>
<comment type="caution">
    <text evidence="7">The sequence shown here is derived from an EMBL/GenBank/DDBJ whole genome shotgun (WGS) entry which is preliminary data.</text>
</comment>
<dbReference type="InterPro" id="IPR016181">
    <property type="entry name" value="Acyl_CoA_acyltransferase"/>
</dbReference>
<evidence type="ECO:0000259" key="5">
    <source>
        <dbReference type="Pfam" id="PF00583"/>
    </source>
</evidence>
<dbReference type="EMBL" id="JAFEKC020000020">
    <property type="protein sequence ID" value="KAK0508763.1"/>
    <property type="molecule type" value="Genomic_DNA"/>
</dbReference>
<name>A0AA39QW21_9LECA</name>
<evidence type="ECO:0000313" key="7">
    <source>
        <dbReference type="EMBL" id="KAK0508763.1"/>
    </source>
</evidence>
<evidence type="ECO:0000259" key="6">
    <source>
        <dbReference type="Pfam" id="PF00933"/>
    </source>
</evidence>
<dbReference type="SUPFAM" id="SSF51445">
    <property type="entry name" value="(Trans)glycosidases"/>
    <property type="match status" value="1"/>
</dbReference>
<dbReference type="Gene3D" id="3.20.20.300">
    <property type="entry name" value="Glycoside hydrolase, family 3, N-terminal domain"/>
    <property type="match status" value="1"/>
</dbReference>
<keyword evidence="8" id="KW-1185">Reference proteome</keyword>
<evidence type="ECO:0000313" key="8">
    <source>
        <dbReference type="Proteomes" id="UP001166286"/>
    </source>
</evidence>
<dbReference type="CDD" id="cd04301">
    <property type="entry name" value="NAT_SF"/>
    <property type="match status" value="1"/>
</dbReference>
<organism evidence="7 8">
    <name type="scientific">Cladonia borealis</name>
    <dbReference type="NCBI Taxonomy" id="184061"/>
    <lineage>
        <taxon>Eukaryota</taxon>
        <taxon>Fungi</taxon>
        <taxon>Dikarya</taxon>
        <taxon>Ascomycota</taxon>
        <taxon>Pezizomycotina</taxon>
        <taxon>Lecanoromycetes</taxon>
        <taxon>OSLEUM clade</taxon>
        <taxon>Lecanoromycetidae</taxon>
        <taxon>Lecanorales</taxon>
        <taxon>Lecanorineae</taxon>
        <taxon>Cladoniaceae</taxon>
        <taxon>Cladonia</taxon>
    </lineage>
</organism>
<protein>
    <recommendedName>
        <fullName evidence="9">Beta-N-acetylglucosaminidase</fullName>
    </recommendedName>
</protein>
<sequence>MNEPLTPTSVEFAPVWDDIGRVRGQLFMMGFEGTEVTPQIKGLIEEYHVGTILLTAKNLRSAEQTTRLVLDLQKIAHKAGHPLPLAIALDQENGGVNSLFDEDCITQFPSAMGVAATGSTKLACDIAKATAEELCSVGVNWIMGPCLDVLTNVKNQPLGVRSFGHNAEEVSRFGVASLRGFKDAGIASCGKHFPSYGNLEFLGSSLDVPVITESLEQLSLRALVPFRQAIKHGVDAMMVGGCAMSSVSAMHACLSEEVVEDLLRRKLGFDGVVISECLEMEALSHNIGVGNGTIMAFNAGCDLILVCRSYTGQLEALRGLELGLEDGIITQSRLKQSLRRMLEIKAKCTSWEKALAPEGIARLSRMQRTHMSLSMEAYNSSITVVRDKDRLLPLSNILDADEELLLLTPLVKPLPASAASQALAASAEFSEPSSHNALMSGEIVFKEFGRSLARQRNGRVLHASYTANGVRPVHETLINRANAVVVVTADANRNLYQQGFTKHLAAICKLTQVVDKREKPLVVVSVSSPYDFAMETSLGTYICTYDFTETALQALVSVLFGDLTPAGSLPGSLRQNDKVHQSRQTWLVEAWDKARDADALDSLLKKHIYPVETSSVLIGCNSAAFNVDHQSIDETHFVVRNSSTRALYGFCTTYFFSSTGIGVLGAIFVDPERRRLSIGHSLHNRAIKHLLQKHRVRRLQLGTRLPGIYLGIPSSNSPERKRLGRWFSTIGWDMGQARPVCSMLLFDLTAWIVSDSLLRSLQTAGFEFDLVYGPDHAKPILDLVNTTSRQGMMEIYELALADHTGSGVIRARRAGDETIIGTVVIYNAASNWSHLVPALNRTDDVIGGISTPVIAPSVAEYSTLLQGLILLGIKQHQRQQASAVLLDCVDRDGNVDNLTAMGFTVLHNYDEISCDAGTFVLPT</sequence>
<dbReference type="Pfam" id="PF00583">
    <property type="entry name" value="Acetyltransf_1"/>
    <property type="match status" value="1"/>
</dbReference>
<keyword evidence="3" id="KW-0325">Glycoprotein</keyword>
<dbReference type="GO" id="GO:0004553">
    <property type="term" value="F:hydrolase activity, hydrolyzing O-glycosyl compounds"/>
    <property type="evidence" value="ECO:0007669"/>
    <property type="project" value="InterPro"/>
</dbReference>
<evidence type="ECO:0008006" key="9">
    <source>
        <dbReference type="Google" id="ProtNLM"/>
    </source>
</evidence>
<dbReference type="FunFam" id="3.40.50.1700:FF:000013">
    <property type="entry name" value="Glycoside hydrolase family 3 protein"/>
    <property type="match status" value="1"/>
</dbReference>
<feature type="domain" description="Glycoside hydrolase family 3 N-terminal" evidence="6">
    <location>
        <begin position="24"/>
        <end position="343"/>
    </location>
</feature>
<dbReference type="PANTHER" id="PTHR30480:SF8">
    <property type="entry name" value="PUTATIVE (AFU_ORTHOLOGUE AFUA_8G04060)-RELATED"/>
    <property type="match status" value="1"/>
</dbReference>
<gene>
    <name evidence="7" type="ORF">JMJ35_009039</name>
</gene>
<dbReference type="InterPro" id="IPR017853">
    <property type="entry name" value="GH"/>
</dbReference>
<dbReference type="GO" id="GO:0005975">
    <property type="term" value="P:carbohydrate metabolic process"/>
    <property type="evidence" value="ECO:0007669"/>
    <property type="project" value="InterPro"/>
</dbReference>
<dbReference type="GO" id="GO:0016747">
    <property type="term" value="F:acyltransferase activity, transferring groups other than amino-acyl groups"/>
    <property type="evidence" value="ECO:0007669"/>
    <property type="project" value="InterPro"/>
</dbReference>
<keyword evidence="4" id="KW-0326">Glycosidase</keyword>
<comment type="similarity">
    <text evidence="1">Belongs to the glycosyl hydrolase 3 family.</text>
</comment>
<evidence type="ECO:0000256" key="3">
    <source>
        <dbReference type="ARBA" id="ARBA00023180"/>
    </source>
</evidence>